<gene>
    <name evidence="1" type="primary">PARPA_08962.1 scaffold 35302</name>
</gene>
<dbReference type="OrthoDB" id="2307294at2759"/>
<proteinExistence type="predicted"/>
<dbReference type="Proteomes" id="UP000054107">
    <property type="component" value="Unassembled WGS sequence"/>
</dbReference>
<sequence>MTSSLFVNTIVNQPKEEPYRYNYLLNLMTAPDMSAYLSVANDDIYVLPIHLQKLIIEAKEEITLSHVEKPAQMRLQKVRNHIWRRSDGDFAILMNLLIELVSDEDKLEDLLRM</sequence>
<reference evidence="1 2" key="1">
    <citation type="submission" date="2014-09" db="EMBL/GenBank/DDBJ databases">
        <authorList>
            <person name="Ellenberger Sabrina"/>
        </authorList>
    </citation>
    <scope>NUCLEOTIDE SEQUENCE [LARGE SCALE GENOMIC DNA]</scope>
    <source>
        <strain evidence="1 2">CBS 412.66</strain>
    </source>
</reference>
<dbReference type="EMBL" id="LN731702">
    <property type="protein sequence ID" value="CEP14777.1"/>
    <property type="molecule type" value="Genomic_DNA"/>
</dbReference>
<accession>A0A0B7NHB9</accession>
<evidence type="ECO:0000313" key="2">
    <source>
        <dbReference type="Proteomes" id="UP000054107"/>
    </source>
</evidence>
<protein>
    <submittedName>
        <fullName evidence="1">Uncharacterized protein</fullName>
    </submittedName>
</protein>
<organism evidence="1 2">
    <name type="scientific">Parasitella parasitica</name>
    <dbReference type="NCBI Taxonomy" id="35722"/>
    <lineage>
        <taxon>Eukaryota</taxon>
        <taxon>Fungi</taxon>
        <taxon>Fungi incertae sedis</taxon>
        <taxon>Mucoromycota</taxon>
        <taxon>Mucoromycotina</taxon>
        <taxon>Mucoromycetes</taxon>
        <taxon>Mucorales</taxon>
        <taxon>Mucorineae</taxon>
        <taxon>Mucoraceae</taxon>
        <taxon>Parasitella</taxon>
    </lineage>
</organism>
<dbReference type="AlphaFoldDB" id="A0A0B7NHB9"/>
<name>A0A0B7NHB9_9FUNG</name>
<evidence type="ECO:0000313" key="1">
    <source>
        <dbReference type="EMBL" id="CEP14777.1"/>
    </source>
</evidence>
<keyword evidence="2" id="KW-1185">Reference proteome</keyword>